<dbReference type="Proteomes" id="UP000800092">
    <property type="component" value="Unassembled WGS sequence"/>
</dbReference>
<proteinExistence type="predicted"/>
<gene>
    <name evidence="1" type="ORF">EV356DRAFT_563218</name>
</gene>
<name>A0A6A6HLR2_VIRVR</name>
<accession>A0A6A6HLR2</accession>
<dbReference type="EMBL" id="ML991773">
    <property type="protein sequence ID" value="KAF2239076.1"/>
    <property type="molecule type" value="Genomic_DNA"/>
</dbReference>
<dbReference type="AlphaFoldDB" id="A0A6A6HLR2"/>
<protein>
    <submittedName>
        <fullName evidence="1">Uncharacterized protein</fullName>
    </submittedName>
</protein>
<organism evidence="1 2">
    <name type="scientific">Viridothelium virens</name>
    <name type="common">Speckled blister lichen</name>
    <name type="synonym">Trypethelium virens</name>
    <dbReference type="NCBI Taxonomy" id="1048519"/>
    <lineage>
        <taxon>Eukaryota</taxon>
        <taxon>Fungi</taxon>
        <taxon>Dikarya</taxon>
        <taxon>Ascomycota</taxon>
        <taxon>Pezizomycotina</taxon>
        <taxon>Dothideomycetes</taxon>
        <taxon>Dothideomycetes incertae sedis</taxon>
        <taxon>Trypetheliales</taxon>
        <taxon>Trypetheliaceae</taxon>
        <taxon>Viridothelium</taxon>
    </lineage>
</organism>
<dbReference type="OrthoDB" id="1744869at2759"/>
<reference evidence="1" key="1">
    <citation type="journal article" date="2020" name="Stud. Mycol.">
        <title>101 Dothideomycetes genomes: a test case for predicting lifestyles and emergence of pathogens.</title>
        <authorList>
            <person name="Haridas S."/>
            <person name="Albert R."/>
            <person name="Binder M."/>
            <person name="Bloem J."/>
            <person name="Labutti K."/>
            <person name="Salamov A."/>
            <person name="Andreopoulos B."/>
            <person name="Baker S."/>
            <person name="Barry K."/>
            <person name="Bills G."/>
            <person name="Bluhm B."/>
            <person name="Cannon C."/>
            <person name="Castanera R."/>
            <person name="Culley D."/>
            <person name="Daum C."/>
            <person name="Ezra D."/>
            <person name="Gonzalez J."/>
            <person name="Henrissat B."/>
            <person name="Kuo A."/>
            <person name="Liang C."/>
            <person name="Lipzen A."/>
            <person name="Lutzoni F."/>
            <person name="Magnuson J."/>
            <person name="Mondo S."/>
            <person name="Nolan M."/>
            <person name="Ohm R."/>
            <person name="Pangilinan J."/>
            <person name="Park H.-J."/>
            <person name="Ramirez L."/>
            <person name="Alfaro M."/>
            <person name="Sun H."/>
            <person name="Tritt A."/>
            <person name="Yoshinaga Y."/>
            <person name="Zwiers L.-H."/>
            <person name="Turgeon B."/>
            <person name="Goodwin S."/>
            <person name="Spatafora J."/>
            <person name="Crous P."/>
            <person name="Grigoriev I."/>
        </authorList>
    </citation>
    <scope>NUCLEOTIDE SEQUENCE</scope>
    <source>
        <strain evidence="1">Tuck. ex Michener</strain>
    </source>
</reference>
<evidence type="ECO:0000313" key="1">
    <source>
        <dbReference type="EMBL" id="KAF2239076.1"/>
    </source>
</evidence>
<evidence type="ECO:0000313" key="2">
    <source>
        <dbReference type="Proteomes" id="UP000800092"/>
    </source>
</evidence>
<sequence length="555" mass="61444">MYARATAKCSRLWSTSSLTLGRLHHYRARQSKSDHSSRKYSRRLDRNLAPENGITTILAHQPALTRPEDVLRRLDPLPVFSPAQWRPACVFLATPTFAKWTLDDDVFLRPALTRLFGESNQIISPHGPKRSIEVLVAVVDALRLNRPVTWSNTDRTHLPWNGSEGIAYILTDQRSIHFNQEDGAQRSLSERNLMFTFNVDRASTNEAKNNAENQSSDPSSTVIKFPLANTIFQTGYPATLHHSEWQLVAETPGWHRKAATKDLSSASLTWPSTALVHMQNVASKLSIELVPLTVPRQVEASMGNIVRHLSDGRATMPASHELEVSISEYFRARGISPHALSVWALVFSSNSLDFDSSDSAQDAIRENWSHKTPEISEVINSALTKGARLHKVLSGGGGWGKKAGLLSLDPGVGQAPASQLRDDDLIDSSVEEEALTEIAKPGAYIQFFVPPPASPREYKILHQKTPAREGLVESDLQQLSIGVVPSTIDEQTASQTISQVKTAEFTTSVGGCTVLTESALDLRFERATDLQRMIHTTKLDVPYALMTHPAYPTRR</sequence>
<keyword evidence="2" id="KW-1185">Reference proteome</keyword>